<evidence type="ECO:0000313" key="10">
    <source>
        <dbReference type="Proteomes" id="UP000652761"/>
    </source>
</evidence>
<reference evidence="9" key="1">
    <citation type="submission" date="2017-07" db="EMBL/GenBank/DDBJ databases">
        <title>Taro Niue Genome Assembly and Annotation.</title>
        <authorList>
            <person name="Atibalentja N."/>
            <person name="Keating K."/>
            <person name="Fields C.J."/>
        </authorList>
    </citation>
    <scope>NUCLEOTIDE SEQUENCE</scope>
    <source>
        <strain evidence="9">Niue_2</strain>
        <tissue evidence="9">Leaf</tissue>
    </source>
</reference>
<evidence type="ECO:0000256" key="4">
    <source>
        <dbReference type="ARBA" id="ARBA00022729"/>
    </source>
</evidence>
<organism evidence="9 10">
    <name type="scientific">Colocasia esculenta</name>
    <name type="common">Wild taro</name>
    <name type="synonym">Arum esculentum</name>
    <dbReference type="NCBI Taxonomy" id="4460"/>
    <lineage>
        <taxon>Eukaryota</taxon>
        <taxon>Viridiplantae</taxon>
        <taxon>Streptophyta</taxon>
        <taxon>Embryophyta</taxon>
        <taxon>Tracheophyta</taxon>
        <taxon>Spermatophyta</taxon>
        <taxon>Magnoliopsida</taxon>
        <taxon>Liliopsida</taxon>
        <taxon>Araceae</taxon>
        <taxon>Aroideae</taxon>
        <taxon>Colocasieae</taxon>
        <taxon>Colocasia</taxon>
    </lineage>
</organism>
<comment type="function">
    <text evidence="6">Causes loosening and extension of plant cell walls by disrupting non-covalent bonding between cellulose microfibrils and matrix glucans. No enzymatic activity has been found.</text>
</comment>
<proteinExistence type="inferred from homology"/>
<feature type="domain" description="Expansin-like CBD" evidence="8">
    <location>
        <begin position="144"/>
        <end position="224"/>
    </location>
</feature>
<dbReference type="AlphaFoldDB" id="A0A843UXW9"/>
<name>A0A843UXW9_COLES</name>
<dbReference type="SUPFAM" id="SSF50685">
    <property type="entry name" value="Barwin-like endoglucanases"/>
    <property type="match status" value="1"/>
</dbReference>
<dbReference type="EMBL" id="NMUH01001061">
    <property type="protein sequence ID" value="MQL88481.1"/>
    <property type="molecule type" value="Genomic_DNA"/>
</dbReference>
<keyword evidence="2 6" id="KW-0134">Cell wall</keyword>
<dbReference type="PRINTS" id="PR01225">
    <property type="entry name" value="EXPANSNFAMLY"/>
</dbReference>
<dbReference type="Pfam" id="PF03330">
    <property type="entry name" value="DPBB_1"/>
    <property type="match status" value="1"/>
</dbReference>
<keyword evidence="4" id="KW-0732">Signal</keyword>
<evidence type="ECO:0000256" key="3">
    <source>
        <dbReference type="ARBA" id="ARBA00022525"/>
    </source>
</evidence>
<evidence type="ECO:0000256" key="6">
    <source>
        <dbReference type="RuleBase" id="RU365023"/>
    </source>
</evidence>
<evidence type="ECO:0000256" key="1">
    <source>
        <dbReference type="ARBA" id="ARBA00005392"/>
    </source>
</evidence>
<dbReference type="CDD" id="cd22274">
    <property type="entry name" value="DPBB_EXPA_N"/>
    <property type="match status" value="1"/>
</dbReference>
<accession>A0A843UXW9</accession>
<dbReference type="SUPFAM" id="SSF49590">
    <property type="entry name" value="PHL pollen allergen"/>
    <property type="match status" value="1"/>
</dbReference>
<dbReference type="InterPro" id="IPR007112">
    <property type="entry name" value="Expansin/allergen_DPBB_dom"/>
</dbReference>
<keyword evidence="6" id="KW-0961">Cell wall biogenesis/degradation</keyword>
<dbReference type="PROSITE" id="PS50843">
    <property type="entry name" value="EXPANSIN_CBD"/>
    <property type="match status" value="1"/>
</dbReference>
<dbReference type="PRINTS" id="PR01226">
    <property type="entry name" value="EXPANSIN"/>
</dbReference>
<keyword evidence="3 6" id="KW-0964">Secreted</keyword>
<dbReference type="InterPro" id="IPR007118">
    <property type="entry name" value="Expan_Lol_pI"/>
</dbReference>
<evidence type="ECO:0000259" key="7">
    <source>
        <dbReference type="PROSITE" id="PS50842"/>
    </source>
</evidence>
<dbReference type="Proteomes" id="UP000652761">
    <property type="component" value="Unassembled WGS sequence"/>
</dbReference>
<evidence type="ECO:0000256" key="2">
    <source>
        <dbReference type="ARBA" id="ARBA00022512"/>
    </source>
</evidence>
<keyword evidence="5" id="KW-0472">Membrane</keyword>
<evidence type="ECO:0000256" key="5">
    <source>
        <dbReference type="ARBA" id="ARBA00023136"/>
    </source>
</evidence>
<dbReference type="GO" id="GO:0009664">
    <property type="term" value="P:plant-type cell wall organization"/>
    <property type="evidence" value="ECO:0007669"/>
    <property type="project" value="InterPro"/>
</dbReference>
<feature type="domain" description="Expansin-like EG45" evidence="7">
    <location>
        <begin position="31"/>
        <end position="134"/>
    </location>
</feature>
<dbReference type="GO" id="GO:0005576">
    <property type="term" value="C:extracellular region"/>
    <property type="evidence" value="ECO:0007669"/>
    <property type="project" value="InterPro"/>
</dbReference>
<dbReference type="PANTHER" id="PTHR31867">
    <property type="entry name" value="EXPANSIN-A15"/>
    <property type="match status" value="1"/>
</dbReference>
<dbReference type="Gene3D" id="2.60.40.760">
    <property type="entry name" value="Expansin, cellulose-binding-like domain"/>
    <property type="match status" value="1"/>
</dbReference>
<comment type="subcellular location">
    <subcellularLocation>
        <location evidence="6">Secreted</location>
        <location evidence="6">Cell wall</location>
    </subcellularLocation>
    <subcellularLocation>
        <location evidence="6">Membrane</location>
        <topology evidence="6">Peripheral membrane protein</topology>
    </subcellularLocation>
</comment>
<keyword evidence="10" id="KW-1185">Reference proteome</keyword>
<comment type="caution">
    <text evidence="9">The sequence shown here is derived from an EMBL/GenBank/DDBJ whole genome shotgun (WGS) entry which is preliminary data.</text>
</comment>
<evidence type="ECO:0000313" key="9">
    <source>
        <dbReference type="EMBL" id="MQL88481.1"/>
    </source>
</evidence>
<dbReference type="InterPro" id="IPR036749">
    <property type="entry name" value="Expansin_CBD_sf"/>
</dbReference>
<dbReference type="PROSITE" id="PS50842">
    <property type="entry name" value="EXPANSIN_EG45"/>
    <property type="match status" value="1"/>
</dbReference>
<dbReference type="Gene3D" id="2.40.40.10">
    <property type="entry name" value="RlpA-like domain"/>
    <property type="match status" value="1"/>
</dbReference>
<dbReference type="InterPro" id="IPR002963">
    <property type="entry name" value="Expansin"/>
</dbReference>
<dbReference type="InterPro" id="IPR007117">
    <property type="entry name" value="Expansin_CBD"/>
</dbReference>
<sequence>MTDDGRIVQSNGTHYDDLLVLLSVDPSIHAEGACGYDVYRHGYGDMTTALSTALFDGGLACGACYEVQCYNAPQSCLPGTVTVTATNLCPSSGWCSPPNRHLDLNMPAFLRIAKYEAGVVPVRFRRVPCRKSGGIRFEIGGHRFFITVLVHNAGGAGDVRAVAVKGTSTGWIAMTRDWGQIWVAHEATLVGQALSFRVTASDGRTVVSGGVAPASWQFGQTYEGKQF</sequence>
<dbReference type="InterPro" id="IPR009009">
    <property type="entry name" value="RlpA-like_DPBB"/>
</dbReference>
<dbReference type="OrthoDB" id="5823761at2759"/>
<dbReference type="InterPro" id="IPR036908">
    <property type="entry name" value="RlpA-like_sf"/>
</dbReference>
<dbReference type="Pfam" id="PF01357">
    <property type="entry name" value="Expansin_C"/>
    <property type="match status" value="1"/>
</dbReference>
<dbReference type="SMART" id="SM00837">
    <property type="entry name" value="DPBB_1"/>
    <property type="match status" value="1"/>
</dbReference>
<dbReference type="GO" id="GO:0016020">
    <property type="term" value="C:membrane"/>
    <property type="evidence" value="ECO:0007669"/>
    <property type="project" value="UniProtKB-SubCell"/>
</dbReference>
<evidence type="ECO:0000259" key="8">
    <source>
        <dbReference type="PROSITE" id="PS50843"/>
    </source>
</evidence>
<protein>
    <recommendedName>
        <fullName evidence="6">Expansin</fullName>
    </recommendedName>
</protein>
<comment type="similarity">
    <text evidence="1 6">Belongs to the expansin family. Expansin A subfamily.</text>
</comment>
<gene>
    <name evidence="9" type="ORF">Taro_021047</name>
</gene>